<evidence type="ECO:0000256" key="2">
    <source>
        <dbReference type="ARBA" id="ARBA00022884"/>
    </source>
</evidence>
<accession>A0A433QLL0</accession>
<dbReference type="PANTHER" id="PTHR48027">
    <property type="entry name" value="HETEROGENEOUS NUCLEAR RIBONUCLEOPROTEIN 87F-RELATED"/>
    <property type="match status" value="1"/>
</dbReference>
<keyword evidence="8" id="KW-1185">Reference proteome</keyword>
<comment type="caution">
    <text evidence="7">The sequence shown here is derived from an EMBL/GenBank/DDBJ whole genome shotgun (WGS) entry which is preliminary data.</text>
</comment>
<protein>
    <recommendedName>
        <fullName evidence="1">Probable RNA-binding protein 18</fullName>
    </recommendedName>
    <alternativeName>
        <fullName evidence="3">RNA-binding motif protein 18</fullName>
    </alternativeName>
</protein>
<feature type="region of interest" description="Disordered" evidence="5">
    <location>
        <begin position="147"/>
        <end position="203"/>
    </location>
</feature>
<dbReference type="InterPro" id="IPR039157">
    <property type="entry name" value="RBM18_RRM"/>
</dbReference>
<feature type="domain" description="RRM" evidence="6">
    <location>
        <begin position="14"/>
        <end position="95"/>
    </location>
</feature>
<evidence type="ECO:0000256" key="5">
    <source>
        <dbReference type="SAM" id="MobiDB-lite"/>
    </source>
</evidence>
<sequence length="203" mass="22120">MSAQQHSVPSANVKRLYVGNLDPTIDEYAVVKLFEPFGKITYLDFMFHWHGTKRGQPRGYCFLEYSTKEEALKAIETMHQKTVKGRPLVVSFAHAAPVEEDSRPNGKRGQTAVNTLNRPNAFTILKTQKMANASTDAKIQALEKKLAQLKEQRSESPSPSSASSSPAPSSPSGGRGGPGLGRMNGSARGEGHRGGRGSRHKPY</sequence>
<evidence type="ECO:0000313" key="7">
    <source>
        <dbReference type="EMBL" id="RUS30648.1"/>
    </source>
</evidence>
<proteinExistence type="predicted"/>
<evidence type="ECO:0000256" key="3">
    <source>
        <dbReference type="ARBA" id="ARBA00030780"/>
    </source>
</evidence>
<evidence type="ECO:0000259" key="6">
    <source>
        <dbReference type="PROSITE" id="PS50102"/>
    </source>
</evidence>
<gene>
    <name evidence="7" type="ORF">BC938DRAFT_479114</name>
</gene>
<dbReference type="Proteomes" id="UP000274822">
    <property type="component" value="Unassembled WGS sequence"/>
</dbReference>
<dbReference type="SMART" id="SM00360">
    <property type="entry name" value="RRM"/>
    <property type="match status" value="1"/>
</dbReference>
<evidence type="ECO:0000313" key="8">
    <source>
        <dbReference type="Proteomes" id="UP000274822"/>
    </source>
</evidence>
<dbReference type="CDD" id="cd12355">
    <property type="entry name" value="RRM_RBM18"/>
    <property type="match status" value="1"/>
</dbReference>
<feature type="compositionally biased region" description="Basic residues" evidence="5">
    <location>
        <begin position="194"/>
        <end position="203"/>
    </location>
</feature>
<feature type="compositionally biased region" description="Gly residues" evidence="5">
    <location>
        <begin position="173"/>
        <end position="182"/>
    </location>
</feature>
<dbReference type="Pfam" id="PF00076">
    <property type="entry name" value="RRM_1"/>
    <property type="match status" value="1"/>
</dbReference>
<dbReference type="InterPro" id="IPR035979">
    <property type="entry name" value="RBD_domain_sf"/>
</dbReference>
<name>A0A433QLL0_9FUNG</name>
<feature type="region of interest" description="Disordered" evidence="5">
    <location>
        <begin position="95"/>
        <end position="115"/>
    </location>
</feature>
<dbReference type="SUPFAM" id="SSF54928">
    <property type="entry name" value="RNA-binding domain, RBD"/>
    <property type="match status" value="1"/>
</dbReference>
<reference evidence="7 8" key="1">
    <citation type="journal article" date="2018" name="New Phytol.">
        <title>Phylogenomics of Endogonaceae and evolution of mycorrhizas within Mucoromycota.</title>
        <authorList>
            <person name="Chang Y."/>
            <person name="Desiro A."/>
            <person name="Na H."/>
            <person name="Sandor L."/>
            <person name="Lipzen A."/>
            <person name="Clum A."/>
            <person name="Barry K."/>
            <person name="Grigoriev I.V."/>
            <person name="Martin F.M."/>
            <person name="Stajich J.E."/>
            <person name="Smith M.E."/>
            <person name="Bonito G."/>
            <person name="Spatafora J.W."/>
        </authorList>
    </citation>
    <scope>NUCLEOTIDE SEQUENCE [LARGE SCALE GENOMIC DNA]</scope>
    <source>
        <strain evidence="7 8">AD002</strain>
    </source>
</reference>
<dbReference type="InterPro" id="IPR012677">
    <property type="entry name" value="Nucleotide-bd_a/b_plait_sf"/>
</dbReference>
<evidence type="ECO:0000256" key="1">
    <source>
        <dbReference type="ARBA" id="ARBA00021141"/>
    </source>
</evidence>
<keyword evidence="2 4" id="KW-0694">RNA-binding</keyword>
<dbReference type="PROSITE" id="PS50102">
    <property type="entry name" value="RRM"/>
    <property type="match status" value="1"/>
</dbReference>
<dbReference type="AlphaFoldDB" id="A0A433QLL0"/>
<evidence type="ECO:0000256" key="4">
    <source>
        <dbReference type="PROSITE-ProRule" id="PRU00176"/>
    </source>
</evidence>
<dbReference type="InterPro" id="IPR052462">
    <property type="entry name" value="SLIRP/GR-RBP-like"/>
</dbReference>
<dbReference type="GO" id="GO:0003723">
    <property type="term" value="F:RNA binding"/>
    <property type="evidence" value="ECO:0007669"/>
    <property type="project" value="UniProtKB-UniRule"/>
</dbReference>
<feature type="compositionally biased region" description="Low complexity" evidence="5">
    <location>
        <begin position="156"/>
        <end position="172"/>
    </location>
</feature>
<organism evidence="7 8">
    <name type="scientific">Jimgerdemannia flammicorona</name>
    <dbReference type="NCBI Taxonomy" id="994334"/>
    <lineage>
        <taxon>Eukaryota</taxon>
        <taxon>Fungi</taxon>
        <taxon>Fungi incertae sedis</taxon>
        <taxon>Mucoromycota</taxon>
        <taxon>Mucoromycotina</taxon>
        <taxon>Endogonomycetes</taxon>
        <taxon>Endogonales</taxon>
        <taxon>Endogonaceae</taxon>
        <taxon>Jimgerdemannia</taxon>
    </lineage>
</organism>
<dbReference type="Gene3D" id="3.30.70.330">
    <property type="match status" value="1"/>
</dbReference>
<dbReference type="InterPro" id="IPR000504">
    <property type="entry name" value="RRM_dom"/>
</dbReference>
<dbReference type="EMBL" id="RBNJ01003679">
    <property type="protein sequence ID" value="RUS30648.1"/>
    <property type="molecule type" value="Genomic_DNA"/>
</dbReference>